<proteinExistence type="predicted"/>
<feature type="compositionally biased region" description="Gly residues" evidence="1">
    <location>
        <begin position="349"/>
        <end position="362"/>
    </location>
</feature>
<feature type="compositionally biased region" description="Gly residues" evidence="1">
    <location>
        <begin position="456"/>
        <end position="469"/>
    </location>
</feature>
<feature type="compositionally biased region" description="Low complexity" evidence="1">
    <location>
        <begin position="500"/>
        <end position="512"/>
    </location>
</feature>
<gene>
    <name evidence="2" type="ORF">HYH03_016633</name>
</gene>
<organism evidence="2 3">
    <name type="scientific">Edaphochlamys debaryana</name>
    <dbReference type="NCBI Taxonomy" id="47281"/>
    <lineage>
        <taxon>Eukaryota</taxon>
        <taxon>Viridiplantae</taxon>
        <taxon>Chlorophyta</taxon>
        <taxon>core chlorophytes</taxon>
        <taxon>Chlorophyceae</taxon>
        <taxon>CS clade</taxon>
        <taxon>Chlamydomonadales</taxon>
        <taxon>Chlamydomonadales incertae sedis</taxon>
        <taxon>Edaphochlamys</taxon>
    </lineage>
</organism>
<dbReference type="AlphaFoldDB" id="A0A835XH74"/>
<reference evidence="2" key="1">
    <citation type="journal article" date="2020" name="bioRxiv">
        <title>Comparative genomics of Chlamydomonas.</title>
        <authorList>
            <person name="Craig R.J."/>
            <person name="Hasan A.R."/>
            <person name="Ness R.W."/>
            <person name="Keightley P.D."/>
        </authorList>
    </citation>
    <scope>NUCLEOTIDE SEQUENCE</scope>
    <source>
        <strain evidence="2">CCAP 11/70</strain>
    </source>
</reference>
<feature type="compositionally biased region" description="Gly residues" evidence="1">
    <location>
        <begin position="423"/>
        <end position="435"/>
    </location>
</feature>
<sequence length="721" mass="70354">MTVALEDDGASYRPCADDMSALPDDYDPTDAPVTTAASSVSRVPLHGPVDTHDVMCAKVIFALCGSVFPHPLLLAQQLLGIEDQDFAEFQLNVAEAGNNCIDIVAAYLTNLRTLQSEEEPNPPVSLAMIQPRHAATVASVAAKARDLLSELALARATVKPRKAPKNKAIDAAARAAAASASPAPAPAPGSGTSSSGVLSGPSANGDATTSDESDMPSDTGPAGSGEDGLGSDSNDEGSCCGADTSRDDSAAPRTAREDEERLLFALQGAGAEETLKMARALPPGCKRSEPRPSSEGQPAPVPASASTTCPGGVTPSGPASASPRAPPPPPPPPARTTSAMAQYAAGQAGPYGNGNNGNGNGRNGQEHGRNGSAQGRQAQALGQGQALSASSLQTALSCPVTGLPEVGAGTVSPPTSGPLHGPGYSGNGSGNGGSQTGMHPAPPPSHSQSGRRGGRDGGGNNQGQHGNGGRRNATATGHGGQHSSRSSPTPPPPPPVGISAAQLQQQAQHAQQQHQLAMAHLLGLSRTTQPYGNSGGPFGGNANAAAAAAYGNQLAALQGAFAGVAAAASGGLPTCYGNDPAGGAASRLDAALGGYNSMAATTAALELAAAQQALNSGFGSFGPAGGGAGGGFGAGPAGALSGLGGLAGGLGSAASGFGMGVGMGPRSGISLADQQAAAHAAALLQQGGPGLSMLSDGMKVSGAADAWSNVLLQAQLAGSLA</sequence>
<keyword evidence="3" id="KW-1185">Reference proteome</keyword>
<name>A0A835XH74_9CHLO</name>
<feature type="compositionally biased region" description="Pro residues" evidence="1">
    <location>
        <begin position="324"/>
        <end position="334"/>
    </location>
</feature>
<evidence type="ECO:0000256" key="1">
    <source>
        <dbReference type="SAM" id="MobiDB-lite"/>
    </source>
</evidence>
<protein>
    <submittedName>
        <fullName evidence="2">Uncharacterized protein</fullName>
    </submittedName>
</protein>
<dbReference type="EMBL" id="JAEHOE010000147">
    <property type="protein sequence ID" value="KAG2484592.1"/>
    <property type="molecule type" value="Genomic_DNA"/>
</dbReference>
<feature type="compositionally biased region" description="Basic and acidic residues" evidence="1">
    <location>
        <begin position="244"/>
        <end position="262"/>
    </location>
</feature>
<dbReference type="OrthoDB" id="549958at2759"/>
<feature type="compositionally biased region" description="Low complexity" evidence="1">
    <location>
        <begin position="370"/>
        <end position="397"/>
    </location>
</feature>
<accession>A0A835XH74</accession>
<comment type="caution">
    <text evidence="2">The sequence shown here is derived from an EMBL/GenBank/DDBJ whole genome shotgun (WGS) entry which is preliminary data.</text>
</comment>
<feature type="region of interest" description="Disordered" evidence="1">
    <location>
        <begin position="180"/>
        <end position="512"/>
    </location>
</feature>
<feature type="compositionally biased region" description="Low complexity" evidence="1">
    <location>
        <begin position="180"/>
        <end position="202"/>
    </location>
</feature>
<evidence type="ECO:0000313" key="2">
    <source>
        <dbReference type="EMBL" id="KAG2484592.1"/>
    </source>
</evidence>
<dbReference type="Proteomes" id="UP000612055">
    <property type="component" value="Unassembled WGS sequence"/>
</dbReference>
<evidence type="ECO:0000313" key="3">
    <source>
        <dbReference type="Proteomes" id="UP000612055"/>
    </source>
</evidence>
<feature type="compositionally biased region" description="Low complexity" evidence="1">
    <location>
        <begin position="335"/>
        <end position="348"/>
    </location>
</feature>